<gene>
    <name evidence="7" type="ORF">E6Q69_11700</name>
</gene>
<dbReference type="Proteomes" id="UP000321110">
    <property type="component" value="Unassembled WGS sequence"/>
</dbReference>
<evidence type="ECO:0000256" key="5">
    <source>
        <dbReference type="SAM" id="MobiDB-lite"/>
    </source>
</evidence>
<evidence type="ECO:0000256" key="1">
    <source>
        <dbReference type="ARBA" id="ARBA00000798"/>
    </source>
</evidence>
<dbReference type="CDD" id="cd09141">
    <property type="entry name" value="PLDc_vPLD1_2_yPLD_like_2"/>
    <property type="match status" value="1"/>
</dbReference>
<dbReference type="Gene3D" id="3.30.870.10">
    <property type="entry name" value="Endonuclease Chain A"/>
    <property type="match status" value="3"/>
</dbReference>
<dbReference type="PANTHER" id="PTHR18896">
    <property type="entry name" value="PHOSPHOLIPASE D"/>
    <property type="match status" value="1"/>
</dbReference>
<dbReference type="EMBL" id="SSFO01000193">
    <property type="protein sequence ID" value="TXI31289.1"/>
    <property type="molecule type" value="Genomic_DNA"/>
</dbReference>
<keyword evidence="4" id="KW-0443">Lipid metabolism</keyword>
<dbReference type="InterPro" id="IPR001736">
    <property type="entry name" value="PLipase_D/transphosphatidylase"/>
</dbReference>
<evidence type="ECO:0000256" key="2">
    <source>
        <dbReference type="ARBA" id="ARBA00022737"/>
    </source>
</evidence>
<dbReference type="GO" id="GO:0004630">
    <property type="term" value="F:phospholipase D activity"/>
    <property type="evidence" value="ECO:0007669"/>
    <property type="project" value="UniProtKB-EC"/>
</dbReference>
<dbReference type="AlphaFoldDB" id="A0A5C7W1W5"/>
<dbReference type="SUPFAM" id="SSF56024">
    <property type="entry name" value="Phospholipase D/nuclease"/>
    <property type="match status" value="4"/>
</dbReference>
<feature type="domain" description="PLD phosphodiesterase" evidence="6">
    <location>
        <begin position="921"/>
        <end position="948"/>
    </location>
</feature>
<evidence type="ECO:0000256" key="4">
    <source>
        <dbReference type="ARBA" id="ARBA00023098"/>
    </source>
</evidence>
<dbReference type="PANTHER" id="PTHR18896:SF76">
    <property type="entry name" value="PHOSPHOLIPASE"/>
    <property type="match status" value="1"/>
</dbReference>
<dbReference type="GO" id="GO:0009395">
    <property type="term" value="P:phospholipid catabolic process"/>
    <property type="evidence" value="ECO:0007669"/>
    <property type="project" value="TreeGrafter"/>
</dbReference>
<name>A0A5C7W1W5_AQUAC</name>
<sequence length="1152" mass="129066">MTQMNGIQAKQLDQINTQEGKALCATSAPGWFIRPRSPLGDAFSPQRPGNDVKFFTTGADYFKDVAQAIKNAKKSIFITGWQVNYEVRLDSETRLWDCLYHATRKADAPDVYLMPWLSPKAAVDTGDLETMLAAFVLNAGLKQRKVWCFPAIQQSDMGNLGTFFSHHQKMVVIDNEIAYVGGIDLAYGRDDDNNFRLAAGTRTAQELYNPCIPPLFEIEGHKQYPYMTTAELIGAALMEGDGISKVQRKIAWAKDNKMFNAMRSSGKEFGEWLDEKGDSVLRFFGAGAADTVGGVIQIAEFVHNQLTPENIEAWKRTLRQWKASFDALLQELNAGLNTAETRLDAETTTFEHTQQGLATLRREAQAINAAISGWLLQAEQHKALTPQDAQKLQAQANNIQERIERWITQAEQQIPRAKVASAKFKAHLAKLKSHLEIWKNQVASKLDQLSSELLAWSEQVRKSGQALSKELITRGTELVNLWVEQTGVGAFYAWLNNTPTSIISAKAIEEFDTIATPFALYLHSALDRLAEAQKAQPYSYLANPNTRLLPKGGMMLDSKTQPRMPWHDVHVRLEGASVYDLSRNFISRWNSLQARFDGKKQYMPPLLVGVLTFFDDNLEPIPFKAHYIPQPQKVPNKGAITAQVLRSAPLKLLHEEHKGAQRSGSDSLPAAQSRQANCLQATLQAISSAQHFIYIENQFFQSVYGKSIPEELNATPGPMTSLMNVKGLPGYDRYAARLRLDKLEENPANLHKIDYHELADMIRTREAETFTNGLLQVLSNQSAMEALRAMQEPQAHLLNPLNEALAERIERAIEMGENFHVYMVLPVHPEGPLNAINLMTQVHLTMQSLSLGEHSLIKRIQRAMAIKGYMDRGQTEEQANRQIELKDKDGVFLYEEEQWQQYLTLLNLRTWEMLGGRPITEQIYVHSKLLIADDRVAIIGSANINDRSQLGDRDSELAVVLSGGTAVTTQIDGRCAYPVCQPVQQLRVALWRKLFALEASDPGVMVAPASHLASTLMQPAAPSTWQAIQTQANENAKAYEEVFPHIPRNEASIWPTWPQMSTARATPNLPAEQVDVFMPFEQGFWKHPRHSQRPTEIKGFITALPVNWTRQEYNDSTFNLTVLAQIEPRPSAGTSATALASHFPTAPDNEAT</sequence>
<evidence type="ECO:0000256" key="3">
    <source>
        <dbReference type="ARBA" id="ARBA00022801"/>
    </source>
</evidence>
<dbReference type="CDD" id="cd09104">
    <property type="entry name" value="PLDc_vPLD1_2_like_1"/>
    <property type="match status" value="1"/>
</dbReference>
<proteinExistence type="predicted"/>
<protein>
    <recommendedName>
        <fullName evidence="6">PLD phosphodiesterase domain-containing protein</fullName>
    </recommendedName>
</protein>
<dbReference type="Pfam" id="PF00614">
    <property type="entry name" value="PLDc"/>
    <property type="match status" value="2"/>
</dbReference>
<reference evidence="7 8" key="1">
    <citation type="submission" date="2018-09" db="EMBL/GenBank/DDBJ databases">
        <title>Metagenome Assembled Genomes from an Advanced Water Purification Facility.</title>
        <authorList>
            <person name="Stamps B.W."/>
            <person name="Spear J.R."/>
        </authorList>
    </citation>
    <scope>NUCLEOTIDE SEQUENCE [LARGE SCALE GENOMIC DNA]</scope>
    <source>
        <strain evidence="7">Bin_52_1</strain>
    </source>
</reference>
<dbReference type="InterPro" id="IPR015679">
    <property type="entry name" value="PLipase_D_fam"/>
</dbReference>
<evidence type="ECO:0000313" key="7">
    <source>
        <dbReference type="EMBL" id="TXI31289.1"/>
    </source>
</evidence>
<dbReference type="SMART" id="SM00155">
    <property type="entry name" value="PLDc"/>
    <property type="match status" value="2"/>
</dbReference>
<evidence type="ECO:0000259" key="6">
    <source>
        <dbReference type="PROSITE" id="PS50035"/>
    </source>
</evidence>
<feature type="region of interest" description="Disordered" evidence="5">
    <location>
        <begin position="1133"/>
        <end position="1152"/>
    </location>
</feature>
<comment type="catalytic activity">
    <reaction evidence="1">
        <text>a 1,2-diacyl-sn-glycero-3-phosphocholine + H2O = a 1,2-diacyl-sn-glycero-3-phosphate + choline + H(+)</text>
        <dbReference type="Rhea" id="RHEA:14445"/>
        <dbReference type="ChEBI" id="CHEBI:15354"/>
        <dbReference type="ChEBI" id="CHEBI:15377"/>
        <dbReference type="ChEBI" id="CHEBI:15378"/>
        <dbReference type="ChEBI" id="CHEBI:57643"/>
        <dbReference type="ChEBI" id="CHEBI:58608"/>
        <dbReference type="EC" id="3.1.4.4"/>
    </reaction>
</comment>
<accession>A0A5C7W1W5</accession>
<keyword evidence="3" id="KW-0378">Hydrolase</keyword>
<comment type="caution">
    <text evidence="7">The sequence shown here is derived from an EMBL/GenBank/DDBJ whole genome shotgun (WGS) entry which is preliminary data.</text>
</comment>
<dbReference type="PROSITE" id="PS50035">
    <property type="entry name" value="PLD"/>
    <property type="match status" value="2"/>
</dbReference>
<evidence type="ECO:0000313" key="8">
    <source>
        <dbReference type="Proteomes" id="UP000321110"/>
    </source>
</evidence>
<keyword evidence="2" id="KW-0677">Repeat</keyword>
<organism evidence="7 8">
    <name type="scientific">Aquipseudomonas alcaligenes</name>
    <name type="common">Pseudomonas alcaligenes</name>
    <dbReference type="NCBI Taxonomy" id="43263"/>
    <lineage>
        <taxon>Bacteria</taxon>
        <taxon>Pseudomonadati</taxon>
        <taxon>Pseudomonadota</taxon>
        <taxon>Gammaproteobacteria</taxon>
        <taxon>Pseudomonadales</taxon>
        <taxon>Pseudomonadaceae</taxon>
        <taxon>Aquipseudomonas</taxon>
    </lineage>
</organism>
<feature type="domain" description="PLD phosphodiesterase" evidence="6">
    <location>
        <begin position="162"/>
        <end position="189"/>
    </location>
</feature>